<dbReference type="Proteomes" id="UP000712600">
    <property type="component" value="Unassembled WGS sequence"/>
</dbReference>
<organism evidence="1 2">
    <name type="scientific">Brassica cretica</name>
    <name type="common">Mustard</name>
    <dbReference type="NCBI Taxonomy" id="69181"/>
    <lineage>
        <taxon>Eukaryota</taxon>
        <taxon>Viridiplantae</taxon>
        <taxon>Streptophyta</taxon>
        <taxon>Embryophyta</taxon>
        <taxon>Tracheophyta</taxon>
        <taxon>Spermatophyta</taxon>
        <taxon>Magnoliopsida</taxon>
        <taxon>eudicotyledons</taxon>
        <taxon>Gunneridae</taxon>
        <taxon>Pentapetalae</taxon>
        <taxon>rosids</taxon>
        <taxon>malvids</taxon>
        <taxon>Brassicales</taxon>
        <taxon>Brassicaceae</taxon>
        <taxon>Brassiceae</taxon>
        <taxon>Brassica</taxon>
    </lineage>
</organism>
<evidence type="ECO:0000313" key="2">
    <source>
        <dbReference type="Proteomes" id="UP000712600"/>
    </source>
</evidence>
<accession>A0A8S9NXT0</accession>
<gene>
    <name evidence="1" type="ORF">F2Q69_00001954</name>
</gene>
<protein>
    <submittedName>
        <fullName evidence="1">Uncharacterized protein</fullName>
    </submittedName>
</protein>
<name>A0A8S9NXT0_BRACR</name>
<proteinExistence type="predicted"/>
<evidence type="ECO:0000313" key="1">
    <source>
        <dbReference type="EMBL" id="KAF3509768.1"/>
    </source>
</evidence>
<dbReference type="EMBL" id="QGKX02001521">
    <property type="protein sequence ID" value="KAF3509768.1"/>
    <property type="molecule type" value="Genomic_DNA"/>
</dbReference>
<reference evidence="1" key="1">
    <citation type="submission" date="2019-12" db="EMBL/GenBank/DDBJ databases">
        <title>Genome sequencing and annotation of Brassica cretica.</title>
        <authorList>
            <person name="Studholme D.J."/>
            <person name="Sarris P."/>
        </authorList>
    </citation>
    <scope>NUCLEOTIDE SEQUENCE</scope>
    <source>
        <strain evidence="1">PFS-109/04</strain>
        <tissue evidence="1">Leaf</tissue>
    </source>
</reference>
<comment type="caution">
    <text evidence="1">The sequence shown here is derived from an EMBL/GenBank/DDBJ whole genome shotgun (WGS) entry which is preliminary data.</text>
</comment>
<sequence length="314" mass="36396">MSEGAMHYIILEPASVPLAADLYVEVFQATRVYNYPDGSVQLKIFDSYVLLTPGTSNSVVIELVIDGGSLQSIRQDPRFMVLPLESNLEKERSTVKIRDNFGVYWLLTQKKFSDLYRHLDSCERCNLERHLPALCNEMKTWALCLDQPNLILQGSELYDTVVIYRLLQKEMLRIRKLRLLYESEDIVLFTNHPSLRAIFDELERINSFRQSLTVALFLNPTMVLAENLGTRKDSVDFYAPLVLNAIHPPSPNNPPVSPGLLSLRSRLCDSFRQLVKRLQTARTIMNHPRLPTQQERWMANILYNDVDYWRTQNY</sequence>
<dbReference type="AlphaFoldDB" id="A0A8S9NXT0"/>